<evidence type="ECO:0000256" key="1">
    <source>
        <dbReference type="SAM" id="MobiDB-lite"/>
    </source>
</evidence>
<feature type="compositionally biased region" description="Low complexity" evidence="1">
    <location>
        <begin position="44"/>
        <end position="61"/>
    </location>
</feature>
<dbReference type="AlphaFoldDB" id="A0AAE1F9H7"/>
<proteinExistence type="predicted"/>
<evidence type="ECO:0000313" key="2">
    <source>
        <dbReference type="EMBL" id="KAK3868683.1"/>
    </source>
</evidence>
<keyword evidence="3" id="KW-1185">Reference proteome</keyword>
<protein>
    <submittedName>
        <fullName evidence="2">Uncharacterized protein</fullName>
    </submittedName>
</protein>
<organism evidence="2 3">
    <name type="scientific">Petrolisthes cinctipes</name>
    <name type="common">Flat porcelain crab</name>
    <dbReference type="NCBI Taxonomy" id="88211"/>
    <lineage>
        <taxon>Eukaryota</taxon>
        <taxon>Metazoa</taxon>
        <taxon>Ecdysozoa</taxon>
        <taxon>Arthropoda</taxon>
        <taxon>Crustacea</taxon>
        <taxon>Multicrustacea</taxon>
        <taxon>Malacostraca</taxon>
        <taxon>Eumalacostraca</taxon>
        <taxon>Eucarida</taxon>
        <taxon>Decapoda</taxon>
        <taxon>Pleocyemata</taxon>
        <taxon>Anomura</taxon>
        <taxon>Galatheoidea</taxon>
        <taxon>Porcellanidae</taxon>
        <taxon>Petrolisthes</taxon>
    </lineage>
</organism>
<feature type="region of interest" description="Disordered" evidence="1">
    <location>
        <begin position="13"/>
        <end position="84"/>
    </location>
</feature>
<reference evidence="2" key="1">
    <citation type="submission" date="2023-10" db="EMBL/GenBank/DDBJ databases">
        <title>Genome assemblies of two species of porcelain crab, Petrolisthes cinctipes and Petrolisthes manimaculis (Anomura: Porcellanidae).</title>
        <authorList>
            <person name="Angst P."/>
        </authorList>
    </citation>
    <scope>NUCLEOTIDE SEQUENCE</scope>
    <source>
        <strain evidence="2">PB745_01</strain>
        <tissue evidence="2">Gill</tissue>
    </source>
</reference>
<dbReference type="Proteomes" id="UP001286313">
    <property type="component" value="Unassembled WGS sequence"/>
</dbReference>
<sequence length="173" mass="19507">MEVGYRKLCFDMNGSEHKRMEGNVPPTNLDLPPSYEEATSKNYQNQFSSQQQSLSHHLNPQTAPPPIRPTDLARPSPAPNLHRCDSQPYLLQLYSGTTRADTRVDLPTANNHHVPDHPSTCWLREPSCISKPSYQQKKSDFLPSSQPQHQLAELVDLLSIRHQSTASSTPQKN</sequence>
<name>A0AAE1F9H7_PETCI</name>
<evidence type="ECO:0000313" key="3">
    <source>
        <dbReference type="Proteomes" id="UP001286313"/>
    </source>
</evidence>
<gene>
    <name evidence="2" type="ORF">Pcinc_025940</name>
</gene>
<dbReference type="EMBL" id="JAWQEG010002958">
    <property type="protein sequence ID" value="KAK3868683.1"/>
    <property type="molecule type" value="Genomic_DNA"/>
</dbReference>
<accession>A0AAE1F9H7</accession>
<comment type="caution">
    <text evidence="2">The sequence shown here is derived from an EMBL/GenBank/DDBJ whole genome shotgun (WGS) entry which is preliminary data.</text>
</comment>